<name>A0A9D0YZT8_9FIRM</name>
<dbReference type="EMBL" id="DVFU01000089">
    <property type="protein sequence ID" value="HIQ64992.1"/>
    <property type="molecule type" value="Genomic_DNA"/>
</dbReference>
<feature type="non-terminal residue" evidence="1">
    <location>
        <position position="1"/>
    </location>
</feature>
<reference evidence="1" key="1">
    <citation type="submission" date="2020-10" db="EMBL/GenBank/DDBJ databases">
        <authorList>
            <person name="Gilroy R."/>
        </authorList>
    </citation>
    <scope>NUCLEOTIDE SEQUENCE</scope>
    <source>
        <strain evidence="1">CHK165-10780</strain>
    </source>
</reference>
<reference evidence="1" key="2">
    <citation type="journal article" date="2021" name="PeerJ">
        <title>Extensive microbial diversity within the chicken gut microbiome revealed by metagenomics and culture.</title>
        <authorList>
            <person name="Gilroy R."/>
            <person name="Ravi A."/>
            <person name="Getino M."/>
            <person name="Pursley I."/>
            <person name="Horton D.L."/>
            <person name="Alikhan N.F."/>
            <person name="Baker D."/>
            <person name="Gharbi K."/>
            <person name="Hall N."/>
            <person name="Watson M."/>
            <person name="Adriaenssens E.M."/>
            <person name="Foster-Nyarko E."/>
            <person name="Jarju S."/>
            <person name="Secka A."/>
            <person name="Antonio M."/>
            <person name="Oren A."/>
            <person name="Chaudhuri R.R."/>
            <person name="La Ragione R."/>
            <person name="Hildebrand F."/>
            <person name="Pallen M.J."/>
        </authorList>
    </citation>
    <scope>NUCLEOTIDE SEQUENCE</scope>
    <source>
        <strain evidence="1">CHK165-10780</strain>
    </source>
</reference>
<organism evidence="1 2">
    <name type="scientific">Candidatus Faecenecus gallistercoris</name>
    <dbReference type="NCBI Taxonomy" id="2840793"/>
    <lineage>
        <taxon>Bacteria</taxon>
        <taxon>Bacillati</taxon>
        <taxon>Bacillota</taxon>
        <taxon>Bacillota incertae sedis</taxon>
        <taxon>Candidatus Faecenecus</taxon>
    </lineage>
</organism>
<dbReference type="Proteomes" id="UP000886725">
    <property type="component" value="Unassembled WGS sequence"/>
</dbReference>
<proteinExistence type="predicted"/>
<protein>
    <submittedName>
        <fullName evidence="1">Uncharacterized protein</fullName>
    </submittedName>
</protein>
<gene>
    <name evidence="1" type="ORF">IAC85_04550</name>
</gene>
<comment type="caution">
    <text evidence="1">The sequence shown here is derived from an EMBL/GenBank/DDBJ whole genome shotgun (WGS) entry which is preliminary data.</text>
</comment>
<accession>A0A9D0YZT8</accession>
<dbReference type="AlphaFoldDB" id="A0A9D0YZT8"/>
<evidence type="ECO:0000313" key="2">
    <source>
        <dbReference type="Proteomes" id="UP000886725"/>
    </source>
</evidence>
<evidence type="ECO:0000313" key="1">
    <source>
        <dbReference type="EMBL" id="HIQ64992.1"/>
    </source>
</evidence>
<sequence length="93" mass="10773">DSIIVKEEKQHFYELSTDCLVPALKQIKPIKEGMKFILQADISSEHLVSEQQAIAYLEGNKEAIQKLCQQIQEERGKLRGFEKIKARARQLFK</sequence>